<accession>A8ST82</accession>
<evidence type="ECO:0000313" key="1">
    <source>
        <dbReference type="EMBL" id="ABW24395.1"/>
    </source>
</evidence>
<proteinExistence type="evidence at transcript level"/>
<dbReference type="EMBL" id="EF648496">
    <property type="protein sequence ID" value="ABW24395.1"/>
    <property type="molecule type" value="mRNA"/>
</dbReference>
<feature type="non-terminal residue" evidence="1">
    <location>
        <position position="1"/>
    </location>
</feature>
<sequence length="33" mass="3759">KLFPLHGHFLGEYFVDAFTKPQACRSSEAFVDT</sequence>
<reference evidence="1" key="1">
    <citation type="journal article" date="2007" name="BMC Genomics">
        <title>Identification of proteins involved in the functioning of Riftia pachyptila symbiosis by Subtractive Suppression Hybridization.</title>
        <authorList>
            <person name="Sanchez S."/>
            <person name="Hourdez S."/>
            <person name="Lallier F.H."/>
        </authorList>
    </citation>
    <scope>NUCLEOTIDE SEQUENCE</scope>
</reference>
<name>A8ST82_RIFPA</name>
<reference evidence="1" key="2">
    <citation type="submission" date="2007-06" db="EMBL/GenBank/DDBJ databases">
        <authorList>
            <person name="Sanchez S."/>
            <person name="Hourdez S."/>
            <person name="Lallier F.H."/>
        </authorList>
    </citation>
    <scope>NUCLEOTIDE SEQUENCE</scope>
</reference>
<dbReference type="AlphaFoldDB" id="A8ST82"/>
<protein>
    <submittedName>
        <fullName evidence="1">Uncharacterized protein</fullName>
    </submittedName>
</protein>
<organism evidence="1">
    <name type="scientific">Riftia pachyptila</name>
    <name type="common">Vent tube worm</name>
    <dbReference type="NCBI Taxonomy" id="6426"/>
    <lineage>
        <taxon>Eukaryota</taxon>
        <taxon>Metazoa</taxon>
        <taxon>Spiralia</taxon>
        <taxon>Lophotrochozoa</taxon>
        <taxon>Annelida</taxon>
        <taxon>Polychaeta</taxon>
        <taxon>Sedentaria</taxon>
        <taxon>Canalipalpata</taxon>
        <taxon>Sabellida</taxon>
        <taxon>Siboglinidae</taxon>
        <taxon>Riftia</taxon>
    </lineage>
</organism>